<dbReference type="AlphaFoldDB" id="A0A4R1K978"/>
<dbReference type="Proteomes" id="UP000294614">
    <property type="component" value="Unassembled WGS sequence"/>
</dbReference>
<evidence type="ECO:0000259" key="1">
    <source>
        <dbReference type="Pfam" id="PF07603"/>
    </source>
</evidence>
<dbReference type="RefSeq" id="WP_165871231.1">
    <property type="nucleotide sequence ID" value="NZ_SMGG01000004.1"/>
</dbReference>
<reference evidence="2 3" key="1">
    <citation type="submission" date="2019-03" db="EMBL/GenBank/DDBJ databases">
        <title>Genomic Encyclopedia of Type Strains, Phase IV (KMG-IV): sequencing the most valuable type-strain genomes for metagenomic binning, comparative biology and taxonomic classification.</title>
        <authorList>
            <person name="Goeker M."/>
        </authorList>
    </citation>
    <scope>NUCLEOTIDE SEQUENCE [LARGE SCALE GENOMIC DNA]</scope>
    <source>
        <strain evidence="2 3">DSM 24984</strain>
    </source>
</reference>
<evidence type="ECO:0000313" key="3">
    <source>
        <dbReference type="Proteomes" id="UP000294614"/>
    </source>
</evidence>
<gene>
    <name evidence="2" type="ORF">C8D98_1447</name>
</gene>
<dbReference type="PANTHER" id="PTHR35812">
    <property type="entry name" value="LIPOPROTEIN"/>
    <property type="match status" value="1"/>
</dbReference>
<organism evidence="2 3">
    <name type="scientific">Seleniivibrio woodruffii</name>
    <dbReference type="NCBI Taxonomy" id="1078050"/>
    <lineage>
        <taxon>Bacteria</taxon>
        <taxon>Pseudomonadati</taxon>
        <taxon>Deferribacterota</taxon>
        <taxon>Deferribacteres</taxon>
        <taxon>Deferribacterales</taxon>
        <taxon>Geovibrionaceae</taxon>
        <taxon>Seleniivibrio</taxon>
    </lineage>
</organism>
<feature type="domain" description="Lcl C-terminal" evidence="1">
    <location>
        <begin position="69"/>
        <end position="179"/>
    </location>
</feature>
<keyword evidence="3" id="KW-1185">Reference proteome</keyword>
<feature type="domain" description="Lcl C-terminal" evidence="1">
    <location>
        <begin position="196"/>
        <end position="306"/>
    </location>
</feature>
<dbReference type="PANTHER" id="PTHR35812:SF1">
    <property type="entry name" value="LIPOPROTEIN"/>
    <property type="match status" value="1"/>
</dbReference>
<sequence>MRKMIFVIFTIALPILFGCDGGDGDMVSSPPSATFPLKKTGQTSSYIYPDDGYFQRGVTPSYTRDSETGIVTDNVTGLMWQDNVLSSSMQWETAIATCEDLSLGGYDDWRLPTIEEIESIIDYGHYDPAIDPIFVRTASNTYWSHTAHVNSFYAWRINFKNGFSSKDGKNSNNNVMCVRGTAYPDAEFVRDSATQIVVDKRTGLMWQDDELGVKSWGDAINYCFDKRLGGYRDWRLPNIREQLSIVDRGRSYPAIYPVFVHVGSGLNYHWSSTRVTNDDFLWIVKFSEGNSYGDRMPSYNYVRCVRVGQ</sequence>
<dbReference type="EMBL" id="SMGG01000004">
    <property type="protein sequence ID" value="TCK60570.1"/>
    <property type="molecule type" value="Genomic_DNA"/>
</dbReference>
<protein>
    <submittedName>
        <fullName evidence="2">Uncharacterized protein DUF1566</fullName>
    </submittedName>
</protein>
<dbReference type="PROSITE" id="PS51257">
    <property type="entry name" value="PROKAR_LIPOPROTEIN"/>
    <property type="match status" value="1"/>
</dbReference>
<proteinExistence type="predicted"/>
<evidence type="ECO:0000313" key="2">
    <source>
        <dbReference type="EMBL" id="TCK60570.1"/>
    </source>
</evidence>
<dbReference type="InterPro" id="IPR011460">
    <property type="entry name" value="Lcl_C"/>
</dbReference>
<accession>A0A4R1K978</accession>
<name>A0A4R1K978_9BACT</name>
<comment type="caution">
    <text evidence="2">The sequence shown here is derived from an EMBL/GenBank/DDBJ whole genome shotgun (WGS) entry which is preliminary data.</text>
</comment>
<dbReference type="Pfam" id="PF07603">
    <property type="entry name" value="Lcl_C"/>
    <property type="match status" value="2"/>
</dbReference>